<evidence type="ECO:0000256" key="5">
    <source>
        <dbReference type="ARBA" id="ARBA00022975"/>
    </source>
</evidence>
<comment type="catalytic activity">
    <reaction evidence="6">
        <text>orotidine 5'-phosphate + diphosphate = orotate + 5-phospho-alpha-D-ribose 1-diphosphate</text>
        <dbReference type="Rhea" id="RHEA:10380"/>
        <dbReference type="ChEBI" id="CHEBI:30839"/>
        <dbReference type="ChEBI" id="CHEBI:33019"/>
        <dbReference type="ChEBI" id="CHEBI:57538"/>
        <dbReference type="ChEBI" id="CHEBI:58017"/>
        <dbReference type="EC" id="2.4.2.10"/>
    </reaction>
</comment>
<keyword evidence="3 6" id="KW-0328">Glycosyltransferase</keyword>
<comment type="caution">
    <text evidence="8">The sequence shown here is derived from an EMBL/GenBank/DDBJ whole genome shotgun (WGS) entry which is preliminary data.</text>
</comment>
<feature type="binding site" description="in other chain" evidence="6">
    <location>
        <begin position="124"/>
        <end position="132"/>
    </location>
    <ligand>
        <name>5-phospho-alpha-D-ribose 1-diphosphate</name>
        <dbReference type="ChEBI" id="CHEBI:58017"/>
        <note>ligand shared between dimeric partners</note>
    </ligand>
</feature>
<dbReference type="GO" id="GO:0019856">
    <property type="term" value="P:pyrimidine nucleobase biosynthetic process"/>
    <property type="evidence" value="ECO:0007669"/>
    <property type="project" value="TreeGrafter"/>
</dbReference>
<dbReference type="SUPFAM" id="SSF53271">
    <property type="entry name" value="PRTase-like"/>
    <property type="match status" value="1"/>
</dbReference>
<evidence type="ECO:0000313" key="8">
    <source>
        <dbReference type="EMBL" id="TPR44167.1"/>
    </source>
</evidence>
<dbReference type="GO" id="GO:0044205">
    <property type="term" value="P:'de novo' UMP biosynthetic process"/>
    <property type="evidence" value="ECO:0007669"/>
    <property type="project" value="UniProtKB-UniRule"/>
</dbReference>
<dbReference type="Proteomes" id="UP000784700">
    <property type="component" value="Unassembled WGS sequence"/>
</dbReference>
<protein>
    <recommendedName>
        <fullName evidence="2 6">Orotate phosphoribosyltransferase</fullName>
        <shortName evidence="6">OPRT</shortName>
        <shortName evidence="6">OPRTase</shortName>
        <ecNumber evidence="2 6">2.4.2.10</ecNumber>
    </recommendedName>
</protein>
<dbReference type="InterPro" id="IPR004467">
    <property type="entry name" value="Or_phspho_trans_dom"/>
</dbReference>
<organism evidence="8 9">
    <name type="scientific">Apilactobacillus micheneri</name>
    <dbReference type="NCBI Taxonomy" id="1899430"/>
    <lineage>
        <taxon>Bacteria</taxon>
        <taxon>Bacillati</taxon>
        <taxon>Bacillota</taxon>
        <taxon>Bacilli</taxon>
        <taxon>Lactobacillales</taxon>
        <taxon>Lactobacillaceae</taxon>
        <taxon>Apilactobacillus</taxon>
    </lineage>
</organism>
<keyword evidence="4 6" id="KW-0808">Transferase</keyword>
<dbReference type="PANTHER" id="PTHR19278">
    <property type="entry name" value="OROTATE PHOSPHORIBOSYLTRANSFERASE"/>
    <property type="match status" value="1"/>
</dbReference>
<evidence type="ECO:0000256" key="2">
    <source>
        <dbReference type="ARBA" id="ARBA00011971"/>
    </source>
</evidence>
<dbReference type="PANTHER" id="PTHR19278:SF9">
    <property type="entry name" value="URIDINE 5'-MONOPHOSPHATE SYNTHASE"/>
    <property type="match status" value="1"/>
</dbReference>
<comment type="function">
    <text evidence="6">Catalyzes the transfer of a ribosyl phosphate group from 5-phosphoribose 1-diphosphate to orotate, leading to the formation of orotidine monophosphate (OMP).</text>
</comment>
<evidence type="ECO:0000313" key="9">
    <source>
        <dbReference type="Proteomes" id="UP000784700"/>
    </source>
</evidence>
<comment type="subunit">
    <text evidence="6">Homodimer.</text>
</comment>
<dbReference type="Gene3D" id="3.40.50.2020">
    <property type="match status" value="1"/>
</dbReference>
<feature type="binding site" evidence="6">
    <location>
        <position position="98"/>
    </location>
    <ligand>
        <name>5-phospho-alpha-D-ribose 1-diphosphate</name>
        <dbReference type="ChEBI" id="CHEBI:58017"/>
        <note>ligand shared between dimeric partners</note>
    </ligand>
</feature>
<dbReference type="GO" id="GO:0000287">
    <property type="term" value="F:magnesium ion binding"/>
    <property type="evidence" value="ECO:0007669"/>
    <property type="project" value="UniProtKB-UniRule"/>
</dbReference>
<dbReference type="InterPro" id="IPR029057">
    <property type="entry name" value="PRTase-like"/>
</dbReference>
<evidence type="ECO:0000256" key="1">
    <source>
        <dbReference type="ARBA" id="ARBA00004889"/>
    </source>
</evidence>
<feature type="binding site" evidence="6">
    <location>
        <position position="102"/>
    </location>
    <ligand>
        <name>5-phospho-alpha-D-ribose 1-diphosphate</name>
        <dbReference type="ChEBI" id="CHEBI:58017"/>
        <note>ligand shared between dimeric partners</note>
    </ligand>
</feature>
<reference evidence="8" key="1">
    <citation type="submission" date="2018-08" db="EMBL/GenBank/DDBJ databases">
        <title>Comparative genomics of wild bee and flower associated Lactobacillus reveals potential adaptation to the bee host.</title>
        <authorList>
            <person name="Vuong H.Q."/>
            <person name="Mcfrederick Q.S."/>
        </authorList>
    </citation>
    <scope>NUCLEOTIDE SEQUENCE</scope>
    <source>
        <strain evidence="8">HV_63</strain>
    </source>
</reference>
<evidence type="ECO:0000256" key="6">
    <source>
        <dbReference type="HAMAP-Rule" id="MF_01208"/>
    </source>
</evidence>
<gene>
    <name evidence="6" type="primary">pyrE</name>
    <name evidence="8" type="ORF">DY130_03780</name>
</gene>
<dbReference type="HAMAP" id="MF_01208">
    <property type="entry name" value="PyrE"/>
    <property type="match status" value="1"/>
</dbReference>
<dbReference type="Pfam" id="PF00156">
    <property type="entry name" value="Pribosyltran"/>
    <property type="match status" value="1"/>
</dbReference>
<accession>A0A9Q8MTP9</accession>
<evidence type="ECO:0000256" key="4">
    <source>
        <dbReference type="ARBA" id="ARBA00022679"/>
    </source>
</evidence>
<comment type="cofactor">
    <cofactor evidence="6">
        <name>Mg(2+)</name>
        <dbReference type="ChEBI" id="CHEBI:18420"/>
    </cofactor>
</comment>
<keyword evidence="6" id="KW-0460">Magnesium</keyword>
<evidence type="ECO:0000256" key="3">
    <source>
        <dbReference type="ARBA" id="ARBA00022676"/>
    </source>
</evidence>
<dbReference type="CDD" id="cd06223">
    <property type="entry name" value="PRTases_typeI"/>
    <property type="match status" value="1"/>
</dbReference>
<dbReference type="EC" id="2.4.2.10" evidence="2 6"/>
<comment type="similarity">
    <text evidence="6">Belongs to the purine/pyrimidine phosphoribosyltransferase family. PyrE subfamily.</text>
</comment>
<comment type="pathway">
    <text evidence="1 6">Pyrimidine metabolism; UMP biosynthesis via de novo pathway; UMP from orotate: step 1/2.</text>
</comment>
<dbReference type="NCBIfam" id="TIGR00336">
    <property type="entry name" value="pyrE"/>
    <property type="match status" value="1"/>
</dbReference>
<dbReference type="EMBL" id="QUBG01000003">
    <property type="protein sequence ID" value="TPR44167.1"/>
    <property type="molecule type" value="Genomic_DNA"/>
</dbReference>
<dbReference type="GeneID" id="58108378"/>
<proteinExistence type="inferred from homology"/>
<dbReference type="InterPro" id="IPR023031">
    <property type="entry name" value="OPRT"/>
</dbReference>
<dbReference type="AlphaFoldDB" id="A0A9Q8MTP9"/>
<evidence type="ECO:0000259" key="7">
    <source>
        <dbReference type="Pfam" id="PF00156"/>
    </source>
</evidence>
<feature type="binding site" evidence="6">
    <location>
        <position position="128"/>
    </location>
    <ligand>
        <name>orotate</name>
        <dbReference type="ChEBI" id="CHEBI:30839"/>
    </ligand>
</feature>
<keyword evidence="5 6" id="KW-0665">Pyrimidine biosynthesis</keyword>
<name>A0A9Q8MTP9_9LACO</name>
<dbReference type="InterPro" id="IPR000836">
    <property type="entry name" value="PRTase_dom"/>
</dbReference>
<dbReference type="RefSeq" id="WP_140936218.1">
    <property type="nucleotide sequence ID" value="NZ_QUBF01000003.1"/>
</dbReference>
<feature type="domain" description="Phosphoribosyltransferase" evidence="7">
    <location>
        <begin position="49"/>
        <end position="154"/>
    </location>
</feature>
<dbReference type="GO" id="GO:0004588">
    <property type="term" value="F:orotate phosphoribosyltransferase activity"/>
    <property type="evidence" value="ECO:0007669"/>
    <property type="project" value="UniProtKB-UniRule"/>
</dbReference>
<sequence>MTQSISSKIATDLLKVKAVSLSPNKPYNWSSGIKAPIYTDNRITISYPKVRDDIAEGLANLIKNKFPEVNVIGGVATAGIPHAALVAEKLNLPMIYVRSKPKDHGQGKQMEGVVDESSKVVLIDDLLSTGHSVLNAAKYLTDNHIKVLGVAAIFTYGLPDSFANFKKAGIDFDTLTDYPTIIEQAKIDNLISEEESVSLSKWHQNPWNWKR</sequence>
<comment type="caution">
    <text evidence="6">Lacks conserved residue(s) required for the propagation of feature annotation.</text>
</comment>
<feature type="binding site" evidence="6">
    <location>
        <position position="104"/>
    </location>
    <ligand>
        <name>5-phospho-alpha-D-ribose 1-diphosphate</name>
        <dbReference type="ChEBI" id="CHEBI:58017"/>
        <note>ligand shared between dimeric partners</note>
    </ligand>
</feature>